<dbReference type="InterPro" id="IPR007344">
    <property type="entry name" value="GrpB/CoaE"/>
</dbReference>
<dbReference type="PANTHER" id="PTHR34822">
    <property type="entry name" value="GRPB DOMAIN PROTEIN (AFU_ORTHOLOGUE AFUA_1G01530)"/>
    <property type="match status" value="1"/>
</dbReference>
<dbReference type="Proteomes" id="UP000182836">
    <property type="component" value="Unassembled WGS sequence"/>
</dbReference>
<dbReference type="OrthoDB" id="9799092at2"/>
<reference evidence="1 2" key="1">
    <citation type="submission" date="2016-10" db="EMBL/GenBank/DDBJ databases">
        <authorList>
            <person name="de Groot N.N."/>
        </authorList>
    </citation>
    <scope>NUCLEOTIDE SEQUENCE [LARGE SCALE GENOMIC DNA]</scope>
    <source>
        <strain evidence="1 2">DSM 2895</strain>
    </source>
</reference>
<evidence type="ECO:0000313" key="2">
    <source>
        <dbReference type="Proteomes" id="UP000182836"/>
    </source>
</evidence>
<protein>
    <submittedName>
        <fullName evidence="1">GrpB protein</fullName>
    </submittedName>
</protein>
<name>A0A1G8SYW2_ANEMI</name>
<accession>A0A1G8SYW2</accession>
<dbReference type="GeneID" id="42309784"/>
<dbReference type="RefSeq" id="WP_158502469.1">
    <property type="nucleotide sequence ID" value="NZ_BJOA01000238.1"/>
</dbReference>
<dbReference type="Gene3D" id="3.30.460.10">
    <property type="entry name" value="Beta Polymerase, domain 2"/>
    <property type="match status" value="1"/>
</dbReference>
<dbReference type="Pfam" id="PF04229">
    <property type="entry name" value="GrpB"/>
    <property type="match status" value="1"/>
</dbReference>
<dbReference type="PANTHER" id="PTHR34822:SF1">
    <property type="entry name" value="GRPB FAMILY PROTEIN"/>
    <property type="match status" value="1"/>
</dbReference>
<gene>
    <name evidence="1" type="ORF">SAMN04487909_11615</name>
</gene>
<dbReference type="SUPFAM" id="SSF81301">
    <property type="entry name" value="Nucleotidyltransferase"/>
    <property type="match status" value="1"/>
</dbReference>
<dbReference type="EMBL" id="FNED01000016">
    <property type="protein sequence ID" value="SDJ34386.1"/>
    <property type="molecule type" value="Genomic_DNA"/>
</dbReference>
<dbReference type="InterPro" id="IPR043519">
    <property type="entry name" value="NT_sf"/>
</dbReference>
<evidence type="ECO:0000313" key="1">
    <source>
        <dbReference type="EMBL" id="SDJ34386.1"/>
    </source>
</evidence>
<sequence>MTHSGIEIVKYNEQWAETFQSIKQVISKSLDDLIIGIEHVGSTSIQGLGAKQMIG</sequence>
<dbReference type="AlphaFoldDB" id="A0A1G8SYW2"/>
<organism evidence="1 2">
    <name type="scientific">Aneurinibacillus migulanus</name>
    <name type="common">Bacillus migulanus</name>
    <dbReference type="NCBI Taxonomy" id="47500"/>
    <lineage>
        <taxon>Bacteria</taxon>
        <taxon>Bacillati</taxon>
        <taxon>Bacillota</taxon>
        <taxon>Bacilli</taxon>
        <taxon>Bacillales</taxon>
        <taxon>Paenibacillaceae</taxon>
        <taxon>Aneurinibacillus group</taxon>
        <taxon>Aneurinibacillus</taxon>
    </lineage>
</organism>
<proteinExistence type="predicted"/>